<feature type="transmembrane region" description="Helical" evidence="1">
    <location>
        <begin position="263"/>
        <end position="283"/>
    </location>
</feature>
<keyword evidence="1" id="KW-0812">Transmembrane</keyword>
<proteinExistence type="predicted"/>
<dbReference type="Proteomes" id="UP001187192">
    <property type="component" value="Unassembled WGS sequence"/>
</dbReference>
<keyword evidence="1" id="KW-1133">Transmembrane helix</keyword>
<dbReference type="PANTHER" id="PTHR24177:SF329">
    <property type="entry name" value="ANKYRIN REPEAT PROTEIN"/>
    <property type="match status" value="1"/>
</dbReference>
<organism evidence="3 4">
    <name type="scientific">Ficus carica</name>
    <name type="common">Common fig</name>
    <dbReference type="NCBI Taxonomy" id="3494"/>
    <lineage>
        <taxon>Eukaryota</taxon>
        <taxon>Viridiplantae</taxon>
        <taxon>Streptophyta</taxon>
        <taxon>Embryophyta</taxon>
        <taxon>Tracheophyta</taxon>
        <taxon>Spermatophyta</taxon>
        <taxon>Magnoliopsida</taxon>
        <taxon>eudicotyledons</taxon>
        <taxon>Gunneridae</taxon>
        <taxon>Pentapetalae</taxon>
        <taxon>rosids</taxon>
        <taxon>fabids</taxon>
        <taxon>Rosales</taxon>
        <taxon>Moraceae</taxon>
        <taxon>Ficeae</taxon>
        <taxon>Ficus</taxon>
    </lineage>
</organism>
<evidence type="ECO:0000313" key="4">
    <source>
        <dbReference type="Proteomes" id="UP001187192"/>
    </source>
</evidence>
<dbReference type="Pfam" id="PF13962">
    <property type="entry name" value="PGG"/>
    <property type="match status" value="1"/>
</dbReference>
<feature type="domain" description="PGG" evidence="2">
    <location>
        <begin position="215"/>
        <end position="319"/>
    </location>
</feature>
<comment type="caution">
    <text evidence="3">The sequence shown here is derived from an EMBL/GenBank/DDBJ whole genome shotgun (WGS) entry which is preliminary data.</text>
</comment>
<protein>
    <recommendedName>
        <fullName evidence="2">PGG domain-containing protein</fullName>
    </recommendedName>
</protein>
<evidence type="ECO:0000256" key="1">
    <source>
        <dbReference type="SAM" id="Phobius"/>
    </source>
</evidence>
<dbReference type="GO" id="GO:0016020">
    <property type="term" value="C:membrane"/>
    <property type="evidence" value="ECO:0007669"/>
    <property type="project" value="TreeGrafter"/>
</dbReference>
<keyword evidence="1" id="KW-0472">Membrane</keyword>
<dbReference type="InterPro" id="IPR026961">
    <property type="entry name" value="PGG_dom"/>
</dbReference>
<feature type="transmembrane region" description="Helical" evidence="1">
    <location>
        <begin position="328"/>
        <end position="350"/>
    </location>
</feature>
<dbReference type="PANTHER" id="PTHR24177">
    <property type="entry name" value="CASKIN"/>
    <property type="match status" value="1"/>
</dbReference>
<evidence type="ECO:0000259" key="2">
    <source>
        <dbReference type="Pfam" id="PF13962"/>
    </source>
</evidence>
<dbReference type="EMBL" id="BTGU01002852">
    <property type="protein sequence ID" value="GMN22679.1"/>
    <property type="molecule type" value="Genomic_DNA"/>
</dbReference>
<dbReference type="AlphaFoldDB" id="A0AA87YSV6"/>
<accession>A0AA87YSV6</accession>
<feature type="transmembrane region" description="Helical" evidence="1">
    <location>
        <begin position="295"/>
        <end position="322"/>
    </location>
</feature>
<keyword evidence="4" id="KW-1185">Reference proteome</keyword>
<evidence type="ECO:0000313" key="3">
    <source>
        <dbReference type="EMBL" id="GMN22679.1"/>
    </source>
</evidence>
<feature type="transmembrane region" description="Helical" evidence="1">
    <location>
        <begin position="221"/>
        <end position="243"/>
    </location>
</feature>
<gene>
    <name evidence="3" type="ORF">TIFTF001_043558</name>
</gene>
<sequence length="375" mass="41894">MQCYWLPSDGYFQNCLFSQNLLLTITFYPTEVEKRIGDLKLVHLLSNELLRVMCTTISDKSDIGELRDGLVFDALFAAVDRGNITFVDELTGIGPIFAASTDEHSRDIYMRAIEHRQDKLFTHMLGYVGDRHKAAASAMEDKFGNNLLHIVAGLAPPAYLNRIPGAALQMQRELQWFEEVKKLLYEGASTAENKDGNTPKELFTKSHKDLVSEGEKWMKEMATSCTVVAALIVTMVFTAAFTIPGNSPNKKLEKTYLDSIGIAFFSSTASVLVFLGILTARYDEDDFLVALPTKLFLGLSTLFISIASMLIAFCAGLLIMIPESWVRIPVITFAALPVILFVYMQFPLLIRTFRFTYLKGLSLSTVKGTDTKKTK</sequence>
<reference evidence="3" key="1">
    <citation type="submission" date="2023-07" db="EMBL/GenBank/DDBJ databases">
        <title>draft genome sequence of fig (Ficus carica).</title>
        <authorList>
            <person name="Takahashi T."/>
            <person name="Nishimura K."/>
        </authorList>
    </citation>
    <scope>NUCLEOTIDE SEQUENCE</scope>
</reference>
<name>A0AA87YSV6_FICCA</name>